<gene>
    <name evidence="1" type="ORF">COLO4_01283</name>
</gene>
<name>A0A1R3L2Q8_9ROSI</name>
<protein>
    <submittedName>
        <fullName evidence="1">F0F1 ATP synthase alpha subunit</fullName>
    </submittedName>
</protein>
<accession>A0A1R3L2Q8</accession>
<dbReference type="EMBL" id="AWUE01003725">
    <property type="protein sequence ID" value="OMP13621.1"/>
    <property type="molecule type" value="Genomic_DNA"/>
</dbReference>
<keyword evidence="2" id="KW-1185">Reference proteome</keyword>
<dbReference type="Proteomes" id="UP000187203">
    <property type="component" value="Unassembled WGS sequence"/>
</dbReference>
<comment type="caution">
    <text evidence="1">The sequence shown here is derived from an EMBL/GenBank/DDBJ whole genome shotgun (WGS) entry which is preliminary data.</text>
</comment>
<evidence type="ECO:0000313" key="2">
    <source>
        <dbReference type="Proteomes" id="UP000187203"/>
    </source>
</evidence>
<proteinExistence type="predicted"/>
<dbReference type="AlphaFoldDB" id="A0A1R3L2Q8"/>
<sequence>MLTAGLLVLGGETVGELRAVVGEDLADLDGRSQLQATQEIDAAFLCHVAVDVHEDPARSTVDGNEQVAARGLVRHLRQILDVDVNEAWLIVLEGLFRRDCFALGLRNHIFQTRHAFALEETGDAGTRYVGIDVLLGDEQQIVEGQVERLAQCQDDGFLGRAQSRVQRVRTVGAVLHIIASKPLLGRRTRDVENLGSLSGRETGVFDLLADFRGGTGLRVNA</sequence>
<evidence type="ECO:0000313" key="1">
    <source>
        <dbReference type="EMBL" id="OMP13621.1"/>
    </source>
</evidence>
<organism evidence="1 2">
    <name type="scientific">Corchorus olitorius</name>
    <dbReference type="NCBI Taxonomy" id="93759"/>
    <lineage>
        <taxon>Eukaryota</taxon>
        <taxon>Viridiplantae</taxon>
        <taxon>Streptophyta</taxon>
        <taxon>Embryophyta</taxon>
        <taxon>Tracheophyta</taxon>
        <taxon>Spermatophyta</taxon>
        <taxon>Magnoliopsida</taxon>
        <taxon>eudicotyledons</taxon>
        <taxon>Gunneridae</taxon>
        <taxon>Pentapetalae</taxon>
        <taxon>rosids</taxon>
        <taxon>malvids</taxon>
        <taxon>Malvales</taxon>
        <taxon>Malvaceae</taxon>
        <taxon>Grewioideae</taxon>
        <taxon>Apeibeae</taxon>
        <taxon>Corchorus</taxon>
    </lineage>
</organism>
<reference evidence="2" key="1">
    <citation type="submission" date="2013-09" db="EMBL/GenBank/DDBJ databases">
        <title>Corchorus olitorius genome sequencing.</title>
        <authorList>
            <person name="Alam M."/>
            <person name="Haque M.S."/>
            <person name="Islam M.S."/>
            <person name="Emdad E.M."/>
            <person name="Islam M.M."/>
            <person name="Ahmed B."/>
            <person name="Halim A."/>
            <person name="Hossen Q.M.M."/>
            <person name="Hossain M.Z."/>
            <person name="Ahmed R."/>
            <person name="Khan M.M."/>
            <person name="Islam R."/>
            <person name="Rashid M.M."/>
            <person name="Khan S.A."/>
            <person name="Rahman M.S."/>
            <person name="Alam M."/>
            <person name="Yahiya A.S."/>
            <person name="Khan M.S."/>
            <person name="Azam M.S."/>
            <person name="Haque T."/>
            <person name="Lashkar M.Z.H."/>
            <person name="Akhand A.I."/>
            <person name="Morshed G."/>
            <person name="Roy S."/>
            <person name="Uddin K.S."/>
            <person name="Rabeya T."/>
            <person name="Hossain A.S."/>
            <person name="Chowdhury A."/>
            <person name="Snigdha A.R."/>
            <person name="Mortoza M.S."/>
            <person name="Matin S.A."/>
            <person name="Hoque S.M.E."/>
            <person name="Islam M.K."/>
            <person name="Roy D.K."/>
            <person name="Haider R."/>
            <person name="Moosa M.M."/>
            <person name="Elias S.M."/>
            <person name="Hasan A.M."/>
            <person name="Jahan S."/>
            <person name="Shafiuddin M."/>
            <person name="Mahmood N."/>
            <person name="Shommy N.S."/>
        </authorList>
    </citation>
    <scope>NUCLEOTIDE SEQUENCE [LARGE SCALE GENOMIC DNA]</scope>
    <source>
        <strain evidence="2">cv. O-4</strain>
    </source>
</reference>